<feature type="domain" description="UspA" evidence="3">
    <location>
        <begin position="5"/>
        <end position="146"/>
    </location>
</feature>
<keyword evidence="2" id="KW-0963">Cytoplasm</keyword>
<dbReference type="GO" id="GO:0005737">
    <property type="term" value="C:cytoplasm"/>
    <property type="evidence" value="ECO:0007669"/>
    <property type="project" value="UniProtKB-SubCell"/>
</dbReference>
<gene>
    <name evidence="4" type="ORF">A6M13_05640</name>
</gene>
<dbReference type="AlphaFoldDB" id="A0A1C0Y6U7"/>
<dbReference type="PANTHER" id="PTHR46268">
    <property type="entry name" value="STRESS RESPONSE PROTEIN NHAX"/>
    <property type="match status" value="1"/>
</dbReference>
<dbReference type="STRING" id="33978.A6M13_05640"/>
<comment type="similarity">
    <text evidence="1 2">Belongs to the universal stress protein A family.</text>
</comment>
<dbReference type="RefSeq" id="WP_066547521.1">
    <property type="nucleotide sequence ID" value="NZ_MASJ01000039.1"/>
</dbReference>
<dbReference type="CDD" id="cd00293">
    <property type="entry name" value="USP-like"/>
    <property type="match status" value="1"/>
</dbReference>
<dbReference type="InterPro" id="IPR006015">
    <property type="entry name" value="Universal_stress_UspA"/>
</dbReference>
<organism evidence="4 5">
    <name type="scientific">Caryophanon tenue</name>
    <dbReference type="NCBI Taxonomy" id="33978"/>
    <lineage>
        <taxon>Bacteria</taxon>
        <taxon>Bacillati</taxon>
        <taxon>Bacillota</taxon>
        <taxon>Bacilli</taxon>
        <taxon>Bacillales</taxon>
        <taxon>Caryophanaceae</taxon>
        <taxon>Caryophanon</taxon>
    </lineage>
</organism>
<dbReference type="PIRSF" id="PIRSF006276">
    <property type="entry name" value="UspA"/>
    <property type="match status" value="1"/>
</dbReference>
<proteinExistence type="inferred from homology"/>
<dbReference type="Pfam" id="PF00582">
    <property type="entry name" value="Usp"/>
    <property type="match status" value="1"/>
</dbReference>
<dbReference type="InterPro" id="IPR014729">
    <property type="entry name" value="Rossmann-like_a/b/a_fold"/>
</dbReference>
<dbReference type="OrthoDB" id="9789668at2"/>
<accession>A0A1C0Y6U7</accession>
<comment type="subcellular location">
    <subcellularLocation>
        <location evidence="2">Cytoplasm</location>
    </subcellularLocation>
</comment>
<protein>
    <recommendedName>
        <fullName evidence="2">Universal stress protein</fullName>
    </recommendedName>
</protein>
<reference evidence="4 5" key="1">
    <citation type="submission" date="2016-07" db="EMBL/GenBank/DDBJ databases">
        <title>Caryophanon tenue genome sequencing.</title>
        <authorList>
            <person name="Verma A."/>
            <person name="Pal Y."/>
            <person name="Krishnamurthi S."/>
        </authorList>
    </citation>
    <scope>NUCLEOTIDE SEQUENCE [LARGE SCALE GENOMIC DNA]</scope>
    <source>
        <strain evidence="4 5">DSM 14152</strain>
    </source>
</reference>
<dbReference type="Gene3D" id="3.40.50.620">
    <property type="entry name" value="HUPs"/>
    <property type="match status" value="1"/>
</dbReference>
<evidence type="ECO:0000313" key="4">
    <source>
        <dbReference type="EMBL" id="OCS82882.1"/>
    </source>
</evidence>
<dbReference type="PRINTS" id="PR01438">
    <property type="entry name" value="UNVRSLSTRESS"/>
</dbReference>
<sequence>MEKVYQRIVVAVDSSNEAAYAFETALGIAKRNKGAVLHIVHVIDTNVMTTVSSSLEQTSLERAQQEAQNLVDRFVRQAEDFGLLYIRPVIEIASPRSFIPKEFAEAVRADLIICGATGKSGLRRMLMGSVSEAIVRSATCDVLIIRTPQ</sequence>
<name>A0A1C0Y6U7_9BACL</name>
<dbReference type="SUPFAM" id="SSF52402">
    <property type="entry name" value="Adenine nucleotide alpha hydrolases-like"/>
    <property type="match status" value="1"/>
</dbReference>
<dbReference type="PANTHER" id="PTHR46268:SF6">
    <property type="entry name" value="UNIVERSAL STRESS PROTEIN UP12"/>
    <property type="match status" value="1"/>
</dbReference>
<evidence type="ECO:0000256" key="2">
    <source>
        <dbReference type="PIRNR" id="PIRNR006276"/>
    </source>
</evidence>
<evidence type="ECO:0000259" key="3">
    <source>
        <dbReference type="Pfam" id="PF00582"/>
    </source>
</evidence>
<dbReference type="Proteomes" id="UP000093199">
    <property type="component" value="Unassembled WGS sequence"/>
</dbReference>
<keyword evidence="5" id="KW-1185">Reference proteome</keyword>
<dbReference type="EMBL" id="MASJ01000039">
    <property type="protein sequence ID" value="OCS82882.1"/>
    <property type="molecule type" value="Genomic_DNA"/>
</dbReference>
<dbReference type="InterPro" id="IPR006016">
    <property type="entry name" value="UspA"/>
</dbReference>
<evidence type="ECO:0000313" key="5">
    <source>
        <dbReference type="Proteomes" id="UP000093199"/>
    </source>
</evidence>
<evidence type="ECO:0000256" key="1">
    <source>
        <dbReference type="ARBA" id="ARBA00008791"/>
    </source>
</evidence>
<comment type="caution">
    <text evidence="4">The sequence shown here is derived from an EMBL/GenBank/DDBJ whole genome shotgun (WGS) entry which is preliminary data.</text>
</comment>